<feature type="region of interest" description="Disordered" evidence="1">
    <location>
        <begin position="570"/>
        <end position="611"/>
    </location>
</feature>
<dbReference type="AlphaFoldDB" id="A0A2K3QDA6"/>
<gene>
    <name evidence="2" type="ORF">TCAP_04546</name>
</gene>
<evidence type="ECO:0000313" key="2">
    <source>
        <dbReference type="EMBL" id="PNY25512.1"/>
    </source>
</evidence>
<feature type="compositionally biased region" description="Low complexity" evidence="1">
    <location>
        <begin position="575"/>
        <end position="590"/>
    </location>
</feature>
<name>A0A2K3QDA6_9HYPO</name>
<keyword evidence="3" id="KW-1185">Reference proteome</keyword>
<dbReference type="EMBL" id="NRSZ01000729">
    <property type="protein sequence ID" value="PNY25512.1"/>
    <property type="molecule type" value="Genomic_DNA"/>
</dbReference>
<organism evidence="2 3">
    <name type="scientific">Tolypocladium capitatum</name>
    <dbReference type="NCBI Taxonomy" id="45235"/>
    <lineage>
        <taxon>Eukaryota</taxon>
        <taxon>Fungi</taxon>
        <taxon>Dikarya</taxon>
        <taxon>Ascomycota</taxon>
        <taxon>Pezizomycotina</taxon>
        <taxon>Sordariomycetes</taxon>
        <taxon>Hypocreomycetidae</taxon>
        <taxon>Hypocreales</taxon>
        <taxon>Ophiocordycipitaceae</taxon>
        <taxon>Tolypocladium</taxon>
    </lineage>
</organism>
<accession>A0A2K3QDA6</accession>
<reference evidence="2 3" key="1">
    <citation type="submission" date="2017-08" db="EMBL/GenBank/DDBJ databases">
        <title>Harnessing the power of phylogenomics to disentangle the directionality and signatures of interkingdom host jumping in the parasitic fungal genus Tolypocladium.</title>
        <authorList>
            <person name="Quandt C.A."/>
            <person name="Patterson W."/>
            <person name="Spatafora J.W."/>
        </authorList>
    </citation>
    <scope>NUCLEOTIDE SEQUENCE [LARGE SCALE GENOMIC DNA]</scope>
    <source>
        <strain evidence="2 3">CBS 113982</strain>
    </source>
</reference>
<evidence type="ECO:0000256" key="1">
    <source>
        <dbReference type="SAM" id="MobiDB-lite"/>
    </source>
</evidence>
<comment type="caution">
    <text evidence="2">The sequence shown here is derived from an EMBL/GenBank/DDBJ whole genome shotgun (WGS) entry which is preliminary data.</text>
</comment>
<protein>
    <submittedName>
        <fullName evidence="2">Uncharacterized protein</fullName>
    </submittedName>
</protein>
<sequence>MPQASLMTVPAIVFSSISQRRQLWQSLVVRPESEYRVDRIPSMIPKGIPLHYVRALHIRSTFDRLPAYRCIHWDSQPRLHHGMSMRGKDRVNPDWHRWNQLMLRLWRILSKFEHGQLLCFSHCVGGADRFQVSSLAKVRFDELGRLSWTGPPNGLILGAFIHSQVKRLEELRIEWPPQSFLDRVPMDEEYWLIPVIIQDTGEISYPITPPMLRGLRALCLCKIPLCEQFLAQILDFNSLESLTFRECRGWDKVVGHTLRQRGRKPLNLRSFEIQDSVTTWRYCDSLITEWEWLLLLELVEGLEELFISLKVRRPVPNRTLWRHVAKHGATLSKYVQHYRAQKRTEYIPELSKTLDLESWGLDNGQHEALESFVARLDVDCLGVAGGPPCLRQILGPFAAKRTLRFLHIRQTVADLGYRDPWAVMPYPSKGSGGADESPNVSPSECSIDSQDLGYNPYDDVFDTFQITEGDLSGDFLDLVEWAFSPGGIHSLDTVAYGDFASGRNRNHNFILRRDAASMGGFRFVKPQDWEGRCIINEHRRVLEACPISDVEDLLADTDAKIARTRYDQMHAPYGSSTPSPLESPELDSPPGHVATERARRDDAMWKWSGGS</sequence>
<proteinExistence type="predicted"/>
<dbReference type="Proteomes" id="UP000236621">
    <property type="component" value="Unassembled WGS sequence"/>
</dbReference>
<dbReference type="OrthoDB" id="1720422at2759"/>
<evidence type="ECO:0000313" key="3">
    <source>
        <dbReference type="Proteomes" id="UP000236621"/>
    </source>
</evidence>
<feature type="compositionally biased region" description="Basic and acidic residues" evidence="1">
    <location>
        <begin position="594"/>
        <end position="604"/>
    </location>
</feature>